<dbReference type="CDD" id="cd00038">
    <property type="entry name" value="CAP_ED"/>
    <property type="match status" value="1"/>
</dbReference>
<dbReference type="RefSeq" id="WP_248413201.1">
    <property type="nucleotide sequence ID" value="NZ_JALPQF010000010.1"/>
</dbReference>
<dbReference type="PROSITE" id="PS50042">
    <property type="entry name" value="CNMP_BINDING_3"/>
    <property type="match status" value="1"/>
</dbReference>
<evidence type="ECO:0000313" key="2">
    <source>
        <dbReference type="EMBL" id="MCK8481220.1"/>
    </source>
</evidence>
<dbReference type="InterPro" id="IPR018490">
    <property type="entry name" value="cNMP-bd_dom_sf"/>
</dbReference>
<comment type="caution">
    <text evidence="2">The sequence shown here is derived from an EMBL/GenBank/DDBJ whole genome shotgun (WGS) entry which is preliminary data.</text>
</comment>
<dbReference type="Gene3D" id="2.60.120.10">
    <property type="entry name" value="Jelly Rolls"/>
    <property type="match status" value="1"/>
</dbReference>
<accession>A0ABT0HA30</accession>
<dbReference type="InterPro" id="IPR014710">
    <property type="entry name" value="RmlC-like_jellyroll"/>
</dbReference>
<sequence>MIDYYEVNYDLMCSFYPLSRKVYDKLFAIAELKEIKAGTKLVSIGEVSRKLFLINKGVLRSYLMMENGKEITKTLFTPIEFFASFTSMLTNTPSEFTYETLTDCHIYEINYEAFVELCNTNTEVLKFYSRYLEFLFIEGESAFIAISSMNAKQRYLKLKERIPNIENLIPQYQIASYLNITPVQLSRIRSKLY</sequence>
<keyword evidence="3" id="KW-1185">Reference proteome</keyword>
<dbReference type="SUPFAM" id="SSF51206">
    <property type="entry name" value="cAMP-binding domain-like"/>
    <property type="match status" value="1"/>
</dbReference>
<organism evidence="2 3">
    <name type="scientific">Psychroserpens algicola</name>
    <dbReference type="NCBI Taxonomy" id="1719034"/>
    <lineage>
        <taxon>Bacteria</taxon>
        <taxon>Pseudomonadati</taxon>
        <taxon>Bacteroidota</taxon>
        <taxon>Flavobacteriia</taxon>
        <taxon>Flavobacteriales</taxon>
        <taxon>Flavobacteriaceae</taxon>
        <taxon>Psychroserpens</taxon>
    </lineage>
</organism>
<dbReference type="Pfam" id="PF00027">
    <property type="entry name" value="cNMP_binding"/>
    <property type="match status" value="1"/>
</dbReference>
<proteinExistence type="predicted"/>
<protein>
    <submittedName>
        <fullName evidence="2">Crp/Fnr family transcriptional regulator</fullName>
    </submittedName>
</protein>
<dbReference type="EMBL" id="JALPQF010000010">
    <property type="protein sequence ID" value="MCK8481220.1"/>
    <property type="molecule type" value="Genomic_DNA"/>
</dbReference>
<dbReference type="SMART" id="SM00100">
    <property type="entry name" value="cNMP"/>
    <property type="match status" value="1"/>
</dbReference>
<reference evidence="2" key="1">
    <citation type="submission" date="2022-04" db="EMBL/GenBank/DDBJ databases">
        <authorList>
            <person name="Ren T."/>
        </authorList>
    </citation>
    <scope>NUCLEOTIDE SEQUENCE</scope>
    <source>
        <strain evidence="2">F63249</strain>
    </source>
</reference>
<gene>
    <name evidence="2" type="ORF">MUY34_11335</name>
</gene>
<dbReference type="Proteomes" id="UP001203687">
    <property type="component" value="Unassembled WGS sequence"/>
</dbReference>
<name>A0ABT0HA30_9FLAO</name>
<evidence type="ECO:0000313" key="3">
    <source>
        <dbReference type="Proteomes" id="UP001203687"/>
    </source>
</evidence>
<dbReference type="InterPro" id="IPR000595">
    <property type="entry name" value="cNMP-bd_dom"/>
</dbReference>
<feature type="domain" description="Cyclic nucleotide-binding" evidence="1">
    <location>
        <begin position="14"/>
        <end position="126"/>
    </location>
</feature>
<evidence type="ECO:0000259" key="1">
    <source>
        <dbReference type="PROSITE" id="PS50042"/>
    </source>
</evidence>